<dbReference type="InterPro" id="IPR036390">
    <property type="entry name" value="WH_DNA-bd_sf"/>
</dbReference>
<evidence type="ECO:0000256" key="10">
    <source>
        <dbReference type="SAM" id="MobiDB-lite"/>
    </source>
</evidence>
<dbReference type="KEGG" id="mng:MNEG_2229"/>
<feature type="compositionally biased region" description="Gly residues" evidence="10">
    <location>
        <begin position="103"/>
        <end position="114"/>
    </location>
</feature>
<dbReference type="GO" id="GO:0043565">
    <property type="term" value="F:sequence-specific DNA binding"/>
    <property type="evidence" value="ECO:0007669"/>
    <property type="project" value="InterPro"/>
</dbReference>
<dbReference type="GO" id="GO:0005634">
    <property type="term" value="C:nucleus"/>
    <property type="evidence" value="ECO:0007669"/>
    <property type="project" value="UniProtKB-SubCell"/>
</dbReference>
<feature type="region of interest" description="Disordered" evidence="10">
    <location>
        <begin position="96"/>
        <end position="123"/>
    </location>
</feature>
<evidence type="ECO:0000256" key="5">
    <source>
        <dbReference type="ARBA" id="ARBA00023016"/>
    </source>
</evidence>
<dbReference type="InterPro" id="IPR036388">
    <property type="entry name" value="WH-like_DNA-bd_sf"/>
</dbReference>
<keyword evidence="13" id="KW-1185">Reference proteome</keyword>
<dbReference type="PANTHER" id="PTHR10015">
    <property type="entry name" value="HEAT SHOCK TRANSCRIPTION FACTOR"/>
    <property type="match status" value="1"/>
</dbReference>
<evidence type="ECO:0000313" key="13">
    <source>
        <dbReference type="Proteomes" id="UP000054498"/>
    </source>
</evidence>
<feature type="domain" description="HSF-type DNA-binding" evidence="11">
    <location>
        <begin position="49"/>
        <end position="73"/>
    </location>
</feature>
<dbReference type="PRINTS" id="PR00056">
    <property type="entry name" value="HSFDOMAIN"/>
</dbReference>
<keyword evidence="6" id="KW-0238">DNA-binding</keyword>
<evidence type="ECO:0000259" key="11">
    <source>
        <dbReference type="PROSITE" id="PS00434"/>
    </source>
</evidence>
<accession>A0A0D2MT45</accession>
<dbReference type="Pfam" id="PF00447">
    <property type="entry name" value="HSF_DNA-bind"/>
    <property type="match status" value="1"/>
</dbReference>
<feature type="compositionally biased region" description="Gly residues" evidence="10">
    <location>
        <begin position="485"/>
        <end position="496"/>
    </location>
</feature>
<sequence>MLIVPLALWCRALRYDLVDDPSTDPVVSWGPDGASFVVWTPPEFSRDLLPRHFKHNNFSSFVRQLNTYGFRKVDPDRWEFANDNFIRGRRDLLKDIHRRKPTGPGGGGGGGAAGGSSSAHVPAGQGAIELGHYGGLGDEIDSLKRDKNVLMLELVRLRQAQQASDSRMRDLQQRLDATESRQNTIINFLGRVAHNPAVLQQLVAAAQQSGMQRIGSSPGRAAGRGARKKRRARGAGGSGGDESDEPVAGPAATSENQIIQYQPQGDFTEELLRGMAAVVQQPGGGGGGAAFGDFADAFADLQLQQVPGTAVPQTVTIQEQPVIFDAGSFPILGLDGTVTFQPTAASPAIPPSPPLAGSPMPDGAPAPLPFVPAAAPGVPGVAGFPAATGAAAAPIPLGMQAMGAGTTTLAPGIPLFPAAPLPPASAPMAVDAAPRVETPPDDDGGVELPADLISSLQTLGSADLMMDDLHKDELWETLFGGGSFPGSSGGLAGGGAAATAQQGQGGKQGGKQPAAGV</sequence>
<evidence type="ECO:0000256" key="2">
    <source>
        <dbReference type="ARBA" id="ARBA00011233"/>
    </source>
</evidence>
<evidence type="ECO:0000256" key="1">
    <source>
        <dbReference type="ARBA" id="ARBA00004123"/>
    </source>
</evidence>
<feature type="region of interest" description="Disordered" evidence="10">
    <location>
        <begin position="485"/>
        <end position="517"/>
    </location>
</feature>
<comment type="subunit">
    <text evidence="2">Homotrimer.</text>
</comment>
<dbReference type="InterPro" id="IPR000232">
    <property type="entry name" value="HSF_DNA-bd"/>
</dbReference>
<comment type="similarity">
    <text evidence="9">Belongs to the HSF family.</text>
</comment>
<dbReference type="PANTHER" id="PTHR10015:SF427">
    <property type="entry name" value="HEAT SHOCK FACTOR PROTEIN"/>
    <property type="match status" value="1"/>
</dbReference>
<evidence type="ECO:0000256" key="6">
    <source>
        <dbReference type="ARBA" id="ARBA00023125"/>
    </source>
</evidence>
<dbReference type="Proteomes" id="UP000054498">
    <property type="component" value="Unassembled WGS sequence"/>
</dbReference>
<protein>
    <submittedName>
        <fullName evidence="12">Heat shock factor protein HSF8</fullName>
    </submittedName>
</protein>
<evidence type="ECO:0000256" key="9">
    <source>
        <dbReference type="RuleBase" id="RU004020"/>
    </source>
</evidence>
<proteinExistence type="inferred from homology"/>
<dbReference type="GO" id="GO:0003700">
    <property type="term" value="F:DNA-binding transcription factor activity"/>
    <property type="evidence" value="ECO:0007669"/>
    <property type="project" value="InterPro"/>
</dbReference>
<gene>
    <name evidence="12" type="ORF">MNEG_2229</name>
</gene>
<dbReference type="OrthoDB" id="60033at2759"/>
<evidence type="ECO:0000256" key="3">
    <source>
        <dbReference type="ARBA" id="ARBA00022553"/>
    </source>
</evidence>
<feature type="compositionally biased region" description="Pro residues" evidence="10">
    <location>
        <begin position="348"/>
        <end position="363"/>
    </location>
</feature>
<dbReference type="Gene3D" id="1.10.10.10">
    <property type="entry name" value="Winged helix-like DNA-binding domain superfamily/Winged helix DNA-binding domain"/>
    <property type="match status" value="1"/>
</dbReference>
<feature type="region of interest" description="Disordered" evidence="10">
    <location>
        <begin position="210"/>
        <end position="257"/>
    </location>
</feature>
<evidence type="ECO:0000256" key="4">
    <source>
        <dbReference type="ARBA" id="ARBA00023015"/>
    </source>
</evidence>
<dbReference type="STRING" id="145388.A0A0D2MT45"/>
<dbReference type="SMART" id="SM00415">
    <property type="entry name" value="HSF"/>
    <property type="match status" value="1"/>
</dbReference>
<dbReference type="AlphaFoldDB" id="A0A0D2MT45"/>
<keyword evidence="3" id="KW-0597">Phosphoprotein</keyword>
<dbReference type="PROSITE" id="PS00434">
    <property type="entry name" value="HSF_DOMAIN"/>
    <property type="match status" value="1"/>
</dbReference>
<dbReference type="GeneID" id="25735107"/>
<organism evidence="12 13">
    <name type="scientific">Monoraphidium neglectum</name>
    <dbReference type="NCBI Taxonomy" id="145388"/>
    <lineage>
        <taxon>Eukaryota</taxon>
        <taxon>Viridiplantae</taxon>
        <taxon>Chlorophyta</taxon>
        <taxon>core chlorophytes</taxon>
        <taxon>Chlorophyceae</taxon>
        <taxon>CS clade</taxon>
        <taxon>Sphaeropleales</taxon>
        <taxon>Selenastraceae</taxon>
        <taxon>Monoraphidium</taxon>
    </lineage>
</organism>
<keyword evidence="8" id="KW-0539">Nucleus</keyword>
<dbReference type="FunFam" id="1.10.10.10:FF:000037">
    <property type="entry name" value="Heat stress transcription factor B-4"/>
    <property type="match status" value="1"/>
</dbReference>
<comment type="subcellular location">
    <subcellularLocation>
        <location evidence="1">Nucleus</location>
    </subcellularLocation>
</comment>
<feature type="compositionally biased region" description="Low complexity" evidence="10">
    <location>
        <begin position="215"/>
        <end position="224"/>
    </location>
</feature>
<feature type="region of interest" description="Disordered" evidence="10">
    <location>
        <begin position="343"/>
        <end position="363"/>
    </location>
</feature>
<name>A0A0D2MT45_9CHLO</name>
<evidence type="ECO:0000313" key="12">
    <source>
        <dbReference type="EMBL" id="KIZ05725.1"/>
    </source>
</evidence>
<reference evidence="12 13" key="1">
    <citation type="journal article" date="2013" name="BMC Genomics">
        <title>Reconstruction of the lipid metabolism for the microalga Monoraphidium neglectum from its genome sequence reveals characteristics suitable for biofuel production.</title>
        <authorList>
            <person name="Bogen C."/>
            <person name="Al-Dilaimi A."/>
            <person name="Albersmeier A."/>
            <person name="Wichmann J."/>
            <person name="Grundmann M."/>
            <person name="Rupp O."/>
            <person name="Lauersen K.J."/>
            <person name="Blifernez-Klassen O."/>
            <person name="Kalinowski J."/>
            <person name="Goesmann A."/>
            <person name="Mussgnug J.H."/>
            <person name="Kruse O."/>
        </authorList>
    </citation>
    <scope>NUCLEOTIDE SEQUENCE [LARGE SCALE GENOMIC DNA]</scope>
    <source>
        <strain evidence="12 13">SAG 48.87</strain>
    </source>
</reference>
<keyword evidence="4" id="KW-0805">Transcription regulation</keyword>
<keyword evidence="5 12" id="KW-0346">Stress response</keyword>
<dbReference type="EMBL" id="KK100464">
    <property type="protein sequence ID" value="KIZ05725.1"/>
    <property type="molecule type" value="Genomic_DNA"/>
</dbReference>
<dbReference type="RefSeq" id="XP_013904744.1">
    <property type="nucleotide sequence ID" value="XM_014049290.1"/>
</dbReference>
<keyword evidence="7" id="KW-0804">Transcription</keyword>
<evidence type="ECO:0000256" key="8">
    <source>
        <dbReference type="ARBA" id="ARBA00023242"/>
    </source>
</evidence>
<dbReference type="SUPFAM" id="SSF46785">
    <property type="entry name" value="Winged helix' DNA-binding domain"/>
    <property type="match status" value="1"/>
</dbReference>
<evidence type="ECO:0000256" key="7">
    <source>
        <dbReference type="ARBA" id="ARBA00023163"/>
    </source>
</evidence>